<dbReference type="InterPro" id="IPR010982">
    <property type="entry name" value="Lambda_DNA-bd_dom_sf"/>
</dbReference>
<evidence type="ECO:0000313" key="1">
    <source>
        <dbReference type="EMBL" id="UOQ60345.1"/>
    </source>
</evidence>
<dbReference type="CDD" id="cd00093">
    <property type="entry name" value="HTH_XRE"/>
    <property type="match status" value="1"/>
</dbReference>
<dbReference type="InterPro" id="IPR001387">
    <property type="entry name" value="Cro/C1-type_HTH"/>
</dbReference>
<evidence type="ECO:0000313" key="2">
    <source>
        <dbReference type="Proteomes" id="UP000831775"/>
    </source>
</evidence>
<dbReference type="Gene3D" id="1.10.260.40">
    <property type="entry name" value="lambda repressor-like DNA-binding domains"/>
    <property type="match status" value="1"/>
</dbReference>
<protein>
    <submittedName>
        <fullName evidence="1">Helix-turn-helix domain-containing protein</fullName>
    </submittedName>
</protein>
<keyword evidence="2" id="KW-1185">Reference proteome</keyword>
<dbReference type="EMBL" id="CP095043">
    <property type="protein sequence ID" value="UOQ60345.1"/>
    <property type="molecule type" value="Genomic_DNA"/>
</dbReference>
<dbReference type="RefSeq" id="WP_244685902.1">
    <property type="nucleotide sequence ID" value="NZ_CP095043.1"/>
</dbReference>
<accession>A0ABY4FVN1</accession>
<reference evidence="1 2" key="1">
    <citation type="submission" date="2022-04" db="EMBL/GenBank/DDBJ databases">
        <title>Leucobacter sp. isolated from rhizosphere of onion.</title>
        <authorList>
            <person name="Won M."/>
            <person name="Lee C.-M."/>
            <person name="Woen H.-Y."/>
            <person name="Kwon S.-W."/>
        </authorList>
    </citation>
    <scope>NUCLEOTIDE SEQUENCE [LARGE SCALE GENOMIC DNA]</scope>
    <source>
        <strain evidence="1 2">H25R-14</strain>
    </source>
</reference>
<proteinExistence type="predicted"/>
<name>A0ABY4FVN1_9MICO</name>
<organism evidence="1 2">
    <name type="scientific">Leucobacter rhizosphaerae</name>
    <dbReference type="NCBI Taxonomy" id="2932245"/>
    <lineage>
        <taxon>Bacteria</taxon>
        <taxon>Bacillati</taxon>
        <taxon>Actinomycetota</taxon>
        <taxon>Actinomycetes</taxon>
        <taxon>Micrococcales</taxon>
        <taxon>Microbacteriaceae</taxon>
        <taxon>Leucobacter</taxon>
    </lineage>
</organism>
<dbReference type="SUPFAM" id="SSF47413">
    <property type="entry name" value="lambda repressor-like DNA-binding domains"/>
    <property type="match status" value="1"/>
</dbReference>
<gene>
    <name evidence="1" type="ORF">MUN76_15140</name>
</gene>
<dbReference type="Proteomes" id="UP000831775">
    <property type="component" value="Chromosome"/>
</dbReference>
<sequence length="168" mass="18668">MNKSDTYSSNPQASSFTNTDTCVVQNEQYDAYMNNRQRSETFARYLGLELKGKIIRQGHTAKSVADAIGRSPAAFNRWLNGKVEIPLSVFVEACEAIDLEPQGLVEDAYSRLCFEFGERDGFSYPAEPESNVIVGGFGQNAELHEDRLKRVADSVDENDESGEDQDGI</sequence>